<evidence type="ECO:0000313" key="7">
    <source>
        <dbReference type="EMBL" id="ODN80629.1"/>
    </source>
</evidence>
<organism evidence="7 8">
    <name type="scientific">Cryptococcus amylolentus CBS 6039</name>
    <dbReference type="NCBI Taxonomy" id="1295533"/>
    <lineage>
        <taxon>Eukaryota</taxon>
        <taxon>Fungi</taxon>
        <taxon>Dikarya</taxon>
        <taxon>Basidiomycota</taxon>
        <taxon>Agaricomycotina</taxon>
        <taxon>Tremellomycetes</taxon>
        <taxon>Tremellales</taxon>
        <taxon>Cryptococcaceae</taxon>
        <taxon>Cryptococcus</taxon>
    </lineage>
</organism>
<evidence type="ECO:0000256" key="6">
    <source>
        <dbReference type="SAM" id="MobiDB-lite"/>
    </source>
</evidence>
<proteinExistence type="inferred from homology"/>
<evidence type="ECO:0000313" key="8">
    <source>
        <dbReference type="Proteomes" id="UP000094065"/>
    </source>
</evidence>
<feature type="compositionally biased region" description="Basic residues" evidence="6">
    <location>
        <begin position="9"/>
        <end position="22"/>
    </location>
</feature>
<dbReference type="GO" id="GO:0032040">
    <property type="term" value="C:small-subunit processome"/>
    <property type="evidence" value="ECO:0007669"/>
    <property type="project" value="UniProtKB-UniRule"/>
</dbReference>
<keyword evidence="5" id="KW-0539">Nucleus</keyword>
<comment type="subcellular location">
    <subcellularLocation>
        <location evidence="2">Nucleus</location>
        <location evidence="2">Nucleolus</location>
    </subcellularLocation>
</comment>
<feature type="compositionally biased region" description="Basic and acidic residues" evidence="6">
    <location>
        <begin position="212"/>
        <end position="223"/>
    </location>
</feature>
<evidence type="ECO:0000256" key="4">
    <source>
        <dbReference type="ARBA" id="ARBA00022552"/>
    </source>
</evidence>
<feature type="region of interest" description="Disordered" evidence="6">
    <location>
        <begin position="184"/>
        <end position="223"/>
    </location>
</feature>
<keyword evidence="4" id="KW-0698">rRNA processing</keyword>
<reference evidence="7 8" key="1">
    <citation type="submission" date="2016-06" db="EMBL/GenBank/DDBJ databases">
        <title>Evolution of pathogenesis and genome organization in the Tremellales.</title>
        <authorList>
            <person name="Cuomo C."/>
            <person name="Litvintseva A."/>
            <person name="Heitman J."/>
            <person name="Chen Y."/>
            <person name="Sun S."/>
            <person name="Springer D."/>
            <person name="Dromer F."/>
            <person name="Young S."/>
            <person name="Zeng Q."/>
            <person name="Chapman S."/>
            <person name="Gujja S."/>
            <person name="Saif S."/>
            <person name="Birren B."/>
        </authorList>
    </citation>
    <scope>NUCLEOTIDE SEQUENCE [LARGE SCALE GENOMIC DNA]</scope>
    <source>
        <strain evidence="7 8">CBS 6039</strain>
    </source>
</reference>
<dbReference type="GO" id="GO:0006364">
    <property type="term" value="P:rRNA processing"/>
    <property type="evidence" value="ECO:0007669"/>
    <property type="project" value="UniProtKB-UniRule"/>
</dbReference>
<dbReference type="PANTHER" id="PTHR12838">
    <property type="entry name" value="U3 SMALL NUCLEOLAR RNA-ASSOCIATED PROTEIN 11"/>
    <property type="match status" value="1"/>
</dbReference>
<feature type="region of interest" description="Disordered" evidence="6">
    <location>
        <begin position="1"/>
        <end position="22"/>
    </location>
</feature>
<comment type="similarity">
    <text evidence="3">Belongs to the UTP11 family.</text>
</comment>
<protein>
    <submittedName>
        <fullName evidence="7">Uncharacterized protein</fullName>
    </submittedName>
</protein>
<accession>A0A1E3HWD7</accession>
<feature type="compositionally biased region" description="Polar residues" evidence="6">
    <location>
        <begin position="117"/>
        <end position="127"/>
    </location>
</feature>
<keyword evidence="8" id="KW-1185">Reference proteome</keyword>
<evidence type="ECO:0000256" key="5">
    <source>
        <dbReference type="ARBA" id="ARBA00023242"/>
    </source>
</evidence>
<dbReference type="AlphaFoldDB" id="A0A1E3HWD7"/>
<name>A0A1E3HWD7_9TREE</name>
<dbReference type="EMBL" id="AWGJ01000004">
    <property type="protein sequence ID" value="ODN80629.1"/>
    <property type="molecule type" value="Genomic_DNA"/>
</dbReference>
<feature type="region of interest" description="Disordered" evidence="6">
    <location>
        <begin position="112"/>
        <end position="143"/>
    </location>
</feature>
<dbReference type="Proteomes" id="UP000094065">
    <property type="component" value="Unassembled WGS sequence"/>
</dbReference>
<dbReference type="PANTHER" id="PTHR12838:SF0">
    <property type="entry name" value="U3 SMALL NUCLEOLAR RNA-ASSOCIATED PROTEIN 11-RELATED"/>
    <property type="match status" value="1"/>
</dbReference>
<evidence type="ECO:0000256" key="1">
    <source>
        <dbReference type="ARBA" id="ARBA00004099"/>
    </source>
</evidence>
<evidence type="ECO:0000256" key="3">
    <source>
        <dbReference type="ARBA" id="ARBA00008105"/>
    </source>
</evidence>
<gene>
    <name evidence="7" type="ORF">L202_02813</name>
</gene>
<feature type="compositionally biased region" description="Basic residues" evidence="6">
    <location>
        <begin position="190"/>
        <end position="200"/>
    </location>
</feature>
<evidence type="ECO:0000256" key="2">
    <source>
        <dbReference type="ARBA" id="ARBA00004604"/>
    </source>
</evidence>
<dbReference type="RefSeq" id="XP_018995195.1">
    <property type="nucleotide sequence ID" value="XM_019136526.1"/>
</dbReference>
<comment type="function">
    <text evidence="1">Involved in nucleolar processing of pre-18S ribosomal RNA.</text>
</comment>
<dbReference type="Pfam" id="PF03998">
    <property type="entry name" value="Utp11"/>
    <property type="match status" value="1"/>
</dbReference>
<dbReference type="OrthoDB" id="29058at2759"/>
<sequence>MVNAARKNAMSRRNHKERAQPLHRAKLGNLEKHKDYVHRARDYKSKQDRIRKLREIAAFRNKDEFYWGMIKGKTKDGVAIGDRGNEALSTDVVKLLKTQDLGYVRVQIAKDEKVSDPSDSNELNKQKSLPPAMNGQPPLSSPRWRSLPKWVLSSILVSPRRARERERRLLRDMSFLPKIVRNSINTVNHPQKKSREKQKRLSISDGKTPNLPRREDQRPPLPK</sequence>
<dbReference type="GeneID" id="30154122"/>
<comment type="caution">
    <text evidence="7">The sequence shown here is derived from an EMBL/GenBank/DDBJ whole genome shotgun (WGS) entry which is preliminary data.</text>
</comment>
<dbReference type="InterPro" id="IPR007144">
    <property type="entry name" value="SSU_processome_Utp11"/>
</dbReference>